<accession>G0MUS8</accession>
<evidence type="ECO:0000256" key="1">
    <source>
        <dbReference type="ARBA" id="ARBA00022723"/>
    </source>
</evidence>
<dbReference type="PANTHER" id="PTHR22894">
    <property type="entry name" value="RING-TYPE DOMAIN-CONTAINING PROTEIN"/>
    <property type="match status" value="1"/>
</dbReference>
<evidence type="ECO:0000313" key="8">
    <source>
        <dbReference type="EMBL" id="EGT44529.1"/>
    </source>
</evidence>
<dbReference type="InterPro" id="IPR013083">
    <property type="entry name" value="Znf_RING/FYVE/PHD"/>
</dbReference>
<protein>
    <recommendedName>
        <fullName evidence="7">RING-type domain-containing protein</fullName>
    </recommendedName>
</protein>
<reference evidence="9" key="1">
    <citation type="submission" date="2011-07" db="EMBL/GenBank/DDBJ databases">
        <authorList>
            <consortium name="Caenorhabditis brenneri Sequencing and Analysis Consortium"/>
            <person name="Wilson R.K."/>
        </authorList>
    </citation>
    <scope>NUCLEOTIDE SEQUENCE [LARGE SCALE GENOMIC DNA]</scope>
    <source>
        <strain evidence="9">PB2801</strain>
    </source>
</reference>
<keyword evidence="1" id="KW-0479">Metal-binding</keyword>
<dbReference type="OrthoDB" id="9049620at2759"/>
<keyword evidence="5" id="KW-0472">Membrane</keyword>
<evidence type="ECO:0000313" key="9">
    <source>
        <dbReference type="Proteomes" id="UP000008068"/>
    </source>
</evidence>
<dbReference type="InterPro" id="IPR038896">
    <property type="entry name" value="RNF170"/>
</dbReference>
<dbReference type="InterPro" id="IPR001841">
    <property type="entry name" value="Znf_RING"/>
</dbReference>
<feature type="chain" id="PRO_5003403686" description="RING-type domain-containing protein" evidence="6">
    <location>
        <begin position="19"/>
        <end position="216"/>
    </location>
</feature>
<dbReference type="GO" id="GO:0008270">
    <property type="term" value="F:zinc ion binding"/>
    <property type="evidence" value="ECO:0007669"/>
    <property type="project" value="UniProtKB-KW"/>
</dbReference>
<dbReference type="Proteomes" id="UP000008068">
    <property type="component" value="Unassembled WGS sequence"/>
</dbReference>
<keyword evidence="3" id="KW-0862">Zinc</keyword>
<keyword evidence="9" id="KW-1185">Reference proteome</keyword>
<dbReference type="GO" id="GO:0061630">
    <property type="term" value="F:ubiquitin protein ligase activity"/>
    <property type="evidence" value="ECO:0007669"/>
    <property type="project" value="InterPro"/>
</dbReference>
<sequence>MAMFLMLLLNLFRSPFHRELPQPLRLPDPDDEEHRRQKKSLKKRIKKSLQKRVHKCPICLSEAKFPVMTDCGHIFCCSCIIRSWKESKPVFIPCDCAMCRYTFFKLVPIRWPAPGISDEIDDQLQKNKEKLDDYNNRFSIERLPMDTIRDAPGFIINQIKANWIDSIRVLMFFLVYASVMCGAVVEEDMMKEWRRRDEFLMGILLIYSAARWRRNW</sequence>
<gene>
    <name evidence="8" type="ORF">CAEBREN_20790</name>
</gene>
<dbReference type="EMBL" id="GL379813">
    <property type="protein sequence ID" value="EGT44529.1"/>
    <property type="molecule type" value="Genomic_DNA"/>
</dbReference>
<keyword evidence="6" id="KW-0732">Signal</keyword>
<dbReference type="PROSITE" id="PS00518">
    <property type="entry name" value="ZF_RING_1"/>
    <property type="match status" value="1"/>
</dbReference>
<evidence type="ECO:0000256" key="5">
    <source>
        <dbReference type="SAM" id="Phobius"/>
    </source>
</evidence>
<dbReference type="InterPro" id="IPR017907">
    <property type="entry name" value="Znf_RING_CS"/>
</dbReference>
<dbReference type="HOGENOM" id="CLU_072335_1_0_1"/>
<dbReference type="PROSITE" id="PS50089">
    <property type="entry name" value="ZF_RING_2"/>
    <property type="match status" value="1"/>
</dbReference>
<keyword evidence="2 4" id="KW-0863">Zinc-finger</keyword>
<dbReference type="PANTHER" id="PTHR22894:SF5">
    <property type="entry name" value="RING-TYPE DOMAIN-CONTAINING PROTEIN"/>
    <property type="match status" value="1"/>
</dbReference>
<dbReference type="InParanoid" id="G0MUS8"/>
<dbReference type="AlphaFoldDB" id="G0MUS8"/>
<feature type="transmembrane region" description="Helical" evidence="5">
    <location>
        <begin position="167"/>
        <end position="185"/>
    </location>
</feature>
<dbReference type="SMART" id="SM00184">
    <property type="entry name" value="RING"/>
    <property type="match status" value="1"/>
</dbReference>
<proteinExistence type="predicted"/>
<dbReference type="SUPFAM" id="SSF57850">
    <property type="entry name" value="RING/U-box"/>
    <property type="match status" value="1"/>
</dbReference>
<feature type="domain" description="RING-type" evidence="7">
    <location>
        <begin position="56"/>
        <end position="100"/>
    </location>
</feature>
<feature type="signal peptide" evidence="6">
    <location>
        <begin position="1"/>
        <end position="18"/>
    </location>
</feature>
<keyword evidence="5" id="KW-1133">Transmembrane helix</keyword>
<evidence type="ECO:0000256" key="4">
    <source>
        <dbReference type="PROSITE-ProRule" id="PRU00175"/>
    </source>
</evidence>
<dbReference type="eggNOG" id="KOG2164">
    <property type="taxonomic scope" value="Eukaryota"/>
</dbReference>
<dbReference type="STRING" id="135651.G0MUS8"/>
<keyword evidence="5" id="KW-0812">Transmembrane</keyword>
<dbReference type="Pfam" id="PF15227">
    <property type="entry name" value="zf-C3HC4_4"/>
    <property type="match status" value="1"/>
</dbReference>
<dbReference type="Gene3D" id="3.30.40.10">
    <property type="entry name" value="Zinc/RING finger domain, C3HC4 (zinc finger)"/>
    <property type="match status" value="1"/>
</dbReference>
<evidence type="ECO:0000259" key="7">
    <source>
        <dbReference type="PROSITE" id="PS50089"/>
    </source>
</evidence>
<evidence type="ECO:0000256" key="2">
    <source>
        <dbReference type="ARBA" id="ARBA00022771"/>
    </source>
</evidence>
<evidence type="ECO:0000256" key="6">
    <source>
        <dbReference type="SAM" id="SignalP"/>
    </source>
</evidence>
<name>G0MUS8_CAEBE</name>
<evidence type="ECO:0000256" key="3">
    <source>
        <dbReference type="ARBA" id="ARBA00022833"/>
    </source>
</evidence>
<organism evidence="9">
    <name type="scientific">Caenorhabditis brenneri</name>
    <name type="common">Nematode worm</name>
    <dbReference type="NCBI Taxonomy" id="135651"/>
    <lineage>
        <taxon>Eukaryota</taxon>
        <taxon>Metazoa</taxon>
        <taxon>Ecdysozoa</taxon>
        <taxon>Nematoda</taxon>
        <taxon>Chromadorea</taxon>
        <taxon>Rhabditida</taxon>
        <taxon>Rhabditina</taxon>
        <taxon>Rhabditomorpha</taxon>
        <taxon>Rhabditoidea</taxon>
        <taxon>Rhabditidae</taxon>
        <taxon>Peloderinae</taxon>
        <taxon>Caenorhabditis</taxon>
    </lineage>
</organism>